<dbReference type="Pfam" id="PF01370">
    <property type="entry name" value="Epimerase"/>
    <property type="match status" value="1"/>
</dbReference>
<comment type="similarity">
    <text evidence="1">Belongs to the NAD(P)-dependent epimerase/dehydratase family. SDR39U1 subfamily.</text>
</comment>
<dbReference type="NCBIfam" id="TIGR01777">
    <property type="entry name" value="yfcH"/>
    <property type="match status" value="1"/>
</dbReference>
<dbReference type="Proteomes" id="UP000190911">
    <property type="component" value="Chromosome I"/>
</dbReference>
<dbReference type="Pfam" id="PF08338">
    <property type="entry name" value="DUF1731"/>
    <property type="match status" value="1"/>
</dbReference>
<dbReference type="STRING" id="29571.SAMN05878437_1654"/>
<gene>
    <name evidence="4" type="ORF">SAMN05878437_1654</name>
</gene>
<dbReference type="FunCoup" id="A0A1M7GQV8">
    <property type="interactions" value="349"/>
</dbReference>
<keyword evidence="5" id="KW-1185">Reference proteome</keyword>
<evidence type="ECO:0000313" key="4">
    <source>
        <dbReference type="EMBL" id="SHM18279.1"/>
    </source>
</evidence>
<dbReference type="InterPro" id="IPR013549">
    <property type="entry name" value="DUF1731"/>
</dbReference>
<dbReference type="PANTHER" id="PTHR11092">
    <property type="entry name" value="SUGAR NUCLEOTIDE EPIMERASE RELATED"/>
    <property type="match status" value="1"/>
</dbReference>
<feature type="domain" description="DUF1731" evidence="3">
    <location>
        <begin position="258"/>
        <end position="304"/>
    </location>
</feature>
<dbReference type="AlphaFoldDB" id="A0A1M7GQV8"/>
<protein>
    <recommendedName>
        <fullName evidence="6">TIGR01777 family protein</fullName>
    </recommendedName>
</protein>
<accession>A0A1M7GQV8</accession>
<evidence type="ECO:0000259" key="2">
    <source>
        <dbReference type="Pfam" id="PF01370"/>
    </source>
</evidence>
<dbReference type="InterPro" id="IPR001509">
    <property type="entry name" value="Epimerase_deHydtase"/>
</dbReference>
<dbReference type="InParanoid" id="A0A1M7GQV8"/>
<dbReference type="SUPFAM" id="SSF51735">
    <property type="entry name" value="NAD(P)-binding Rossmann-fold domains"/>
    <property type="match status" value="1"/>
</dbReference>
<dbReference type="InterPro" id="IPR010099">
    <property type="entry name" value="SDR39U1"/>
</dbReference>
<name>A0A1M7GQV8_9GAMM</name>
<organism evidence="4 5">
    <name type="scientific">Vreelandella subglaciescola</name>
    <dbReference type="NCBI Taxonomy" id="29571"/>
    <lineage>
        <taxon>Bacteria</taxon>
        <taxon>Pseudomonadati</taxon>
        <taxon>Pseudomonadota</taxon>
        <taxon>Gammaproteobacteria</taxon>
        <taxon>Oceanospirillales</taxon>
        <taxon>Halomonadaceae</taxon>
        <taxon>Vreelandella</taxon>
    </lineage>
</organism>
<feature type="domain" description="NAD-dependent epimerase/dehydratase" evidence="2">
    <location>
        <begin position="3"/>
        <end position="230"/>
    </location>
</feature>
<evidence type="ECO:0008006" key="6">
    <source>
        <dbReference type="Google" id="ProtNLM"/>
    </source>
</evidence>
<proteinExistence type="inferred from homology"/>
<evidence type="ECO:0000313" key="5">
    <source>
        <dbReference type="Proteomes" id="UP000190911"/>
    </source>
</evidence>
<dbReference type="OrthoDB" id="9801773at2"/>
<dbReference type="CDD" id="cd05242">
    <property type="entry name" value="SDR_a8"/>
    <property type="match status" value="1"/>
</dbReference>
<evidence type="ECO:0000259" key="3">
    <source>
        <dbReference type="Pfam" id="PF08338"/>
    </source>
</evidence>
<evidence type="ECO:0000256" key="1">
    <source>
        <dbReference type="ARBA" id="ARBA00009353"/>
    </source>
</evidence>
<sequence>MRVLITGGSGFVGQRLCQALARQGHELQVVSRSPARAREQLPDGCDVRDSALAFADTPPETLVNLAGESIAAKRWSEAQKHELIDSRLRATGDLVALCEQLKEAGEALPRALVSASAMGYYGEQNDGDQDDTVVSEDTPPHEEFAHRLCAEWEAAAQEVAALGVRTATVRIGLVLGEGGGSLQKMLPPFKWGLGGRFGSGRQFMPWIHRDDLVAAILFLLERESASGVFNASAPHPVTNAEFTRTLGQALHRPAVLPVPAFVLKAGLGEMSRLLLTGADMRPVRLQQAGFTFRYRTLDRALEAILSSRPGAPR</sequence>
<dbReference type="RefSeq" id="WP_079552800.1">
    <property type="nucleotide sequence ID" value="NZ_LT670847.1"/>
</dbReference>
<dbReference type="InterPro" id="IPR036291">
    <property type="entry name" value="NAD(P)-bd_dom_sf"/>
</dbReference>
<dbReference type="PANTHER" id="PTHR11092:SF0">
    <property type="entry name" value="EPIMERASE FAMILY PROTEIN SDR39U1"/>
    <property type="match status" value="1"/>
</dbReference>
<dbReference type="Gene3D" id="3.40.50.720">
    <property type="entry name" value="NAD(P)-binding Rossmann-like Domain"/>
    <property type="match status" value="1"/>
</dbReference>
<reference evidence="4 5" key="1">
    <citation type="submission" date="2016-11" db="EMBL/GenBank/DDBJ databases">
        <authorList>
            <person name="Jaros S."/>
            <person name="Januszkiewicz K."/>
            <person name="Wedrychowicz H."/>
        </authorList>
    </citation>
    <scope>NUCLEOTIDE SEQUENCE [LARGE SCALE GENOMIC DNA]</scope>
    <source>
        <strain evidence="4 5">ACAM 12</strain>
    </source>
</reference>
<dbReference type="EMBL" id="LT670847">
    <property type="protein sequence ID" value="SHM18279.1"/>
    <property type="molecule type" value="Genomic_DNA"/>
</dbReference>